<accession>A0A841LZ19</accession>
<gene>
    <name evidence="1" type="ORF">FHS77_003261</name>
</gene>
<evidence type="ECO:0000313" key="2">
    <source>
        <dbReference type="Proteomes" id="UP000555393"/>
    </source>
</evidence>
<evidence type="ECO:0000313" key="1">
    <source>
        <dbReference type="EMBL" id="MBB6262676.1"/>
    </source>
</evidence>
<name>A0A841LZ19_9HYPH</name>
<comment type="caution">
    <text evidence="1">The sequence shown here is derived from an EMBL/GenBank/DDBJ whole genome shotgun (WGS) entry which is preliminary data.</text>
</comment>
<keyword evidence="2" id="KW-1185">Reference proteome</keyword>
<dbReference type="EMBL" id="JACIIU010000062">
    <property type="protein sequence ID" value="MBB6262676.1"/>
    <property type="molecule type" value="Genomic_DNA"/>
</dbReference>
<proteinExistence type="predicted"/>
<feature type="non-terminal residue" evidence="1">
    <location>
        <position position="30"/>
    </location>
</feature>
<sequence>MSQNFEQDINVLICRHSYAASSAKTLNDEL</sequence>
<organism evidence="1 2">
    <name type="scientific">Paenochrobactrum gallinarii</name>
    <dbReference type="NCBI Taxonomy" id="643673"/>
    <lineage>
        <taxon>Bacteria</taxon>
        <taxon>Pseudomonadati</taxon>
        <taxon>Pseudomonadota</taxon>
        <taxon>Alphaproteobacteria</taxon>
        <taxon>Hyphomicrobiales</taxon>
        <taxon>Brucellaceae</taxon>
        <taxon>Paenochrobactrum</taxon>
    </lineage>
</organism>
<dbReference type="AlphaFoldDB" id="A0A841LZ19"/>
<reference evidence="1 2" key="1">
    <citation type="submission" date="2020-08" db="EMBL/GenBank/DDBJ databases">
        <title>Genomic Encyclopedia of Type Strains, Phase IV (KMG-IV): sequencing the most valuable type-strain genomes for metagenomic binning, comparative biology and taxonomic classification.</title>
        <authorList>
            <person name="Goeker M."/>
        </authorList>
    </citation>
    <scope>NUCLEOTIDE SEQUENCE [LARGE SCALE GENOMIC DNA]</scope>
    <source>
        <strain evidence="1 2">DSM 22336</strain>
    </source>
</reference>
<protein>
    <submittedName>
        <fullName evidence="1">Uncharacterized protein</fullName>
    </submittedName>
</protein>
<dbReference type="Proteomes" id="UP000555393">
    <property type="component" value="Unassembled WGS sequence"/>
</dbReference>